<gene>
    <name evidence="1" type="ORF">A2784_04270</name>
</gene>
<evidence type="ECO:0000313" key="1">
    <source>
        <dbReference type="EMBL" id="OGY17035.1"/>
    </source>
</evidence>
<dbReference type="STRING" id="1797589.A2784_04270"/>
<evidence type="ECO:0000313" key="2">
    <source>
        <dbReference type="Proteomes" id="UP000177324"/>
    </source>
</evidence>
<accession>A0A1G1VNT1</accession>
<name>A0A1G1VNT1_9BACT</name>
<proteinExistence type="predicted"/>
<protein>
    <recommendedName>
        <fullName evidence="3">POTRA domain-containing protein</fullName>
    </recommendedName>
</protein>
<organism evidence="1 2">
    <name type="scientific">Candidatus Chisholmbacteria bacterium RIFCSPHIGHO2_01_FULL_48_12</name>
    <dbReference type="NCBI Taxonomy" id="1797589"/>
    <lineage>
        <taxon>Bacteria</taxon>
        <taxon>Candidatus Chisholmiibacteriota</taxon>
    </lineage>
</organism>
<evidence type="ECO:0008006" key="3">
    <source>
        <dbReference type="Google" id="ProtNLM"/>
    </source>
</evidence>
<dbReference type="AlphaFoldDB" id="A0A1G1VNT1"/>
<dbReference type="EMBL" id="MHCH01000035">
    <property type="protein sequence ID" value="OGY17035.1"/>
    <property type="molecule type" value="Genomic_DNA"/>
</dbReference>
<sequence length="219" mass="23730">MTKKFSLISLSLLIMIAAAIGFTPIFKLQTILCQVDVDPCPPELITYLSQLKTRNLLFINRSRLAKDLKALYPDFQNTRIFINLPHMLRVALTSRTPVALLVTGSGQTFPIDNSGTVLKSASPANLPVIKLATPGAQLLTASLNLLTLLNQAFIGLTSLSSTQSGVLDVELSSGQLARFSLLKDLPVQVSSLQVILHKSTIVPPASIIDVRFDKPVLVN</sequence>
<reference evidence="1 2" key="1">
    <citation type="journal article" date="2016" name="Nat. Commun.">
        <title>Thousands of microbial genomes shed light on interconnected biogeochemical processes in an aquifer system.</title>
        <authorList>
            <person name="Anantharaman K."/>
            <person name="Brown C.T."/>
            <person name="Hug L.A."/>
            <person name="Sharon I."/>
            <person name="Castelle C.J."/>
            <person name="Probst A.J."/>
            <person name="Thomas B.C."/>
            <person name="Singh A."/>
            <person name="Wilkins M.J."/>
            <person name="Karaoz U."/>
            <person name="Brodie E.L."/>
            <person name="Williams K.H."/>
            <person name="Hubbard S.S."/>
            <person name="Banfield J.F."/>
        </authorList>
    </citation>
    <scope>NUCLEOTIDE SEQUENCE [LARGE SCALE GENOMIC DNA]</scope>
</reference>
<dbReference type="Proteomes" id="UP000177324">
    <property type="component" value="Unassembled WGS sequence"/>
</dbReference>
<comment type="caution">
    <text evidence="1">The sequence shown here is derived from an EMBL/GenBank/DDBJ whole genome shotgun (WGS) entry which is preliminary data.</text>
</comment>